<dbReference type="InterPro" id="IPR014973">
    <property type="entry name" value="DUF1835"/>
</dbReference>
<dbReference type="EMBL" id="SRJC01000001">
    <property type="protein sequence ID" value="TGB03799.1"/>
    <property type="molecule type" value="Genomic_DNA"/>
</dbReference>
<dbReference type="AlphaFoldDB" id="A0A4Z0H1D6"/>
<proteinExistence type="predicted"/>
<evidence type="ECO:0000259" key="2">
    <source>
        <dbReference type="Pfam" id="PF12395"/>
    </source>
</evidence>
<accession>A0A4Z0H1D6</accession>
<evidence type="ECO:0000313" key="4">
    <source>
        <dbReference type="Proteomes" id="UP000297982"/>
    </source>
</evidence>
<keyword evidence="4" id="KW-1185">Reference proteome</keyword>
<comment type="caution">
    <text evidence="3">The sequence shown here is derived from an EMBL/GenBank/DDBJ whole genome shotgun (WGS) entry which is preliminary data.</text>
</comment>
<feature type="domain" description="DUF3658" evidence="2">
    <location>
        <begin position="219"/>
        <end position="319"/>
    </location>
</feature>
<dbReference type="Pfam" id="PF12395">
    <property type="entry name" value="DUF3658"/>
    <property type="match status" value="1"/>
</dbReference>
<name>A0A4Z0H1D6_9BACI</name>
<reference evidence="3 4" key="1">
    <citation type="journal article" date="2003" name="Int. J. Syst. Evol. Microbiol.">
        <title>Halobacillus salinus sp. nov., isolated from a salt lake on the coast of the East Sea in Korea.</title>
        <authorList>
            <person name="Yoon J.H."/>
            <person name="Kang K.H."/>
            <person name="Park Y.H."/>
        </authorList>
    </citation>
    <scope>NUCLEOTIDE SEQUENCE [LARGE SCALE GENOMIC DNA]</scope>
    <source>
        <strain evidence="3 4">HSL-3</strain>
    </source>
</reference>
<dbReference type="InterPro" id="IPR022123">
    <property type="entry name" value="DUF3658"/>
</dbReference>
<dbReference type="Pfam" id="PF08874">
    <property type="entry name" value="DUF1835"/>
    <property type="match status" value="1"/>
</dbReference>
<dbReference type="STRING" id="192814.GCA_900166575_00698"/>
<sequence length="326" mass="38255">MKKTIEIMKKMGDKDAKSMLKIIFLMLDQSEDQPEAFQQHVQKCRDDYWEMLKHQDSSIELIHSHIVFGDSIAGALKQVLPPKHEVISIDNRLDFGPIWDLHVSEGVKKRKQWLFNNINMDEEELFNYEDLFIKKLNRIRNIPNDRPVTVWYGDNAFEQTGLRFVHYILEHHPSVDAINATQALHNMSPDRKSLHTGEIHPRHLERILNDAKRQRLGERWSVDWKALSQTKGILRFWKDGDIVPVPEDALDTFILRTLDNIQRQSGSYDFIKSARLIGEVMGTLDHVVNDSFLEFRIRTLIYDGILEIRGVPRAMRFYEVRRKGTN</sequence>
<dbReference type="Proteomes" id="UP000297982">
    <property type="component" value="Unassembled WGS sequence"/>
</dbReference>
<evidence type="ECO:0000259" key="1">
    <source>
        <dbReference type="Pfam" id="PF08874"/>
    </source>
</evidence>
<feature type="domain" description="DUF1835" evidence="1">
    <location>
        <begin position="65"/>
        <end position="173"/>
    </location>
</feature>
<organism evidence="3 4">
    <name type="scientific">Halobacillus salinus</name>
    <dbReference type="NCBI Taxonomy" id="192814"/>
    <lineage>
        <taxon>Bacteria</taxon>
        <taxon>Bacillati</taxon>
        <taxon>Bacillota</taxon>
        <taxon>Bacilli</taxon>
        <taxon>Bacillales</taxon>
        <taxon>Bacillaceae</taxon>
        <taxon>Halobacillus</taxon>
    </lineage>
</organism>
<protein>
    <submittedName>
        <fullName evidence="3">DUF1835 domain-containing protein</fullName>
    </submittedName>
</protein>
<evidence type="ECO:0000313" key="3">
    <source>
        <dbReference type="EMBL" id="TGB03799.1"/>
    </source>
</evidence>
<gene>
    <name evidence="3" type="ORF">E4663_01975</name>
</gene>
<dbReference type="RefSeq" id="WP_135326509.1">
    <property type="nucleotide sequence ID" value="NZ_SRJC01000001.1"/>
</dbReference>